<evidence type="ECO:0000313" key="2">
    <source>
        <dbReference type="EnsemblPlants" id="Pp3c24_7300V3.2"/>
    </source>
</evidence>
<accession>A0A7I4FHP4</accession>
<reference evidence="2 3" key="2">
    <citation type="journal article" date="2018" name="Plant J.">
        <title>The Physcomitrella patens chromosome-scale assembly reveals moss genome structure and evolution.</title>
        <authorList>
            <person name="Lang D."/>
            <person name="Ullrich K.K."/>
            <person name="Murat F."/>
            <person name="Fuchs J."/>
            <person name="Jenkins J."/>
            <person name="Haas F.B."/>
            <person name="Piednoel M."/>
            <person name="Gundlach H."/>
            <person name="Van Bel M."/>
            <person name="Meyberg R."/>
            <person name="Vives C."/>
            <person name="Morata J."/>
            <person name="Symeonidi A."/>
            <person name="Hiss M."/>
            <person name="Muchero W."/>
            <person name="Kamisugi Y."/>
            <person name="Saleh O."/>
            <person name="Blanc G."/>
            <person name="Decker E.L."/>
            <person name="van Gessel N."/>
            <person name="Grimwood J."/>
            <person name="Hayes R.D."/>
            <person name="Graham S.W."/>
            <person name="Gunter L.E."/>
            <person name="McDaniel S.F."/>
            <person name="Hoernstein S.N.W."/>
            <person name="Larsson A."/>
            <person name="Li F.W."/>
            <person name="Perroud P.F."/>
            <person name="Phillips J."/>
            <person name="Ranjan P."/>
            <person name="Rokshar D.S."/>
            <person name="Rothfels C.J."/>
            <person name="Schneider L."/>
            <person name="Shu S."/>
            <person name="Stevenson D.W."/>
            <person name="Thummler F."/>
            <person name="Tillich M."/>
            <person name="Villarreal Aguilar J.C."/>
            <person name="Widiez T."/>
            <person name="Wong G.K."/>
            <person name="Wymore A."/>
            <person name="Zhang Y."/>
            <person name="Zimmer A.D."/>
            <person name="Quatrano R.S."/>
            <person name="Mayer K.F.X."/>
            <person name="Goodstein D."/>
            <person name="Casacuberta J.M."/>
            <person name="Vandepoele K."/>
            <person name="Reski R."/>
            <person name="Cuming A.C."/>
            <person name="Tuskan G.A."/>
            <person name="Maumus F."/>
            <person name="Salse J."/>
            <person name="Schmutz J."/>
            <person name="Rensing S.A."/>
        </authorList>
    </citation>
    <scope>NUCLEOTIDE SEQUENCE [LARGE SCALE GENOMIC DNA]</scope>
    <source>
        <strain evidence="2 3">cv. Gransden 2004</strain>
    </source>
</reference>
<evidence type="ECO:0000256" key="1">
    <source>
        <dbReference type="SAM" id="SignalP"/>
    </source>
</evidence>
<evidence type="ECO:0008006" key="4">
    <source>
        <dbReference type="Google" id="ProtNLM"/>
    </source>
</evidence>
<reference evidence="2 3" key="1">
    <citation type="journal article" date="2008" name="Science">
        <title>The Physcomitrella genome reveals evolutionary insights into the conquest of land by plants.</title>
        <authorList>
            <person name="Rensing S."/>
            <person name="Lang D."/>
            <person name="Zimmer A."/>
            <person name="Terry A."/>
            <person name="Salamov A."/>
            <person name="Shapiro H."/>
            <person name="Nishiyama T."/>
            <person name="Perroud P.-F."/>
            <person name="Lindquist E."/>
            <person name="Kamisugi Y."/>
            <person name="Tanahashi T."/>
            <person name="Sakakibara K."/>
            <person name="Fujita T."/>
            <person name="Oishi K."/>
            <person name="Shin-I T."/>
            <person name="Kuroki Y."/>
            <person name="Toyoda A."/>
            <person name="Suzuki Y."/>
            <person name="Hashimoto A."/>
            <person name="Yamaguchi K."/>
            <person name="Sugano A."/>
            <person name="Kohara Y."/>
            <person name="Fujiyama A."/>
            <person name="Anterola A."/>
            <person name="Aoki S."/>
            <person name="Ashton N."/>
            <person name="Barbazuk W.B."/>
            <person name="Barker E."/>
            <person name="Bennetzen J."/>
            <person name="Bezanilla M."/>
            <person name="Blankenship R."/>
            <person name="Cho S.H."/>
            <person name="Dutcher S."/>
            <person name="Estelle M."/>
            <person name="Fawcett J.A."/>
            <person name="Gundlach H."/>
            <person name="Hanada K."/>
            <person name="Heyl A."/>
            <person name="Hicks K.A."/>
            <person name="Hugh J."/>
            <person name="Lohr M."/>
            <person name="Mayer K."/>
            <person name="Melkozernov A."/>
            <person name="Murata T."/>
            <person name="Nelson D."/>
            <person name="Pils B."/>
            <person name="Prigge M."/>
            <person name="Reiss B."/>
            <person name="Renner T."/>
            <person name="Rombauts S."/>
            <person name="Rushton P."/>
            <person name="Sanderfoot A."/>
            <person name="Schween G."/>
            <person name="Shiu S.-H."/>
            <person name="Stueber K."/>
            <person name="Theodoulou F.L."/>
            <person name="Tu H."/>
            <person name="Van de Peer Y."/>
            <person name="Verrier P.J."/>
            <person name="Waters E."/>
            <person name="Wood A."/>
            <person name="Yang L."/>
            <person name="Cove D."/>
            <person name="Cuming A."/>
            <person name="Hasebe M."/>
            <person name="Lucas S."/>
            <person name="Mishler D.B."/>
            <person name="Reski R."/>
            <person name="Grigoriev I."/>
            <person name="Quatrano R.S."/>
            <person name="Boore J.L."/>
        </authorList>
    </citation>
    <scope>NUCLEOTIDE SEQUENCE [LARGE SCALE GENOMIC DNA]</scope>
    <source>
        <strain evidence="2 3">cv. Gransden 2004</strain>
    </source>
</reference>
<organism evidence="2 3">
    <name type="scientific">Physcomitrium patens</name>
    <name type="common">Spreading-leaved earth moss</name>
    <name type="synonym">Physcomitrella patens</name>
    <dbReference type="NCBI Taxonomy" id="3218"/>
    <lineage>
        <taxon>Eukaryota</taxon>
        <taxon>Viridiplantae</taxon>
        <taxon>Streptophyta</taxon>
        <taxon>Embryophyta</taxon>
        <taxon>Bryophyta</taxon>
        <taxon>Bryophytina</taxon>
        <taxon>Bryopsida</taxon>
        <taxon>Funariidae</taxon>
        <taxon>Funariales</taxon>
        <taxon>Funariaceae</taxon>
        <taxon>Physcomitrium</taxon>
    </lineage>
</organism>
<protein>
    <recommendedName>
        <fullName evidence="4">Secreted protein</fullName>
    </recommendedName>
</protein>
<dbReference type="Gramene" id="Pp3c24_7300V3.2">
    <property type="protein sequence ID" value="Pp3c24_7300V3.2"/>
    <property type="gene ID" value="Pp3c24_7300"/>
</dbReference>
<dbReference type="EnsemblPlants" id="Pp3c24_7300V3.2">
    <property type="protein sequence ID" value="Pp3c24_7300V3.2"/>
    <property type="gene ID" value="Pp3c24_7300"/>
</dbReference>
<dbReference type="Proteomes" id="UP000006727">
    <property type="component" value="Chromosome 24"/>
</dbReference>
<keyword evidence="3" id="KW-1185">Reference proteome</keyword>
<reference evidence="2" key="3">
    <citation type="submission" date="2020-12" db="UniProtKB">
        <authorList>
            <consortium name="EnsemblPlants"/>
        </authorList>
    </citation>
    <scope>IDENTIFICATION</scope>
</reference>
<dbReference type="EMBL" id="ABEU02000024">
    <property type="status" value="NOT_ANNOTATED_CDS"/>
    <property type="molecule type" value="Genomic_DNA"/>
</dbReference>
<sequence length="126" mass="14018">MWLLLSGTAMWLLWLERNDAVFNGILWPTQKMHNRVWLSMIDYGKSTTVGHEHKQNAKGAKTQLHPVGSVTEGGLCSQRTGDTERLQFGRGLGGASQQFGVPNVETLLFILLLQRSPKACDAELLL</sequence>
<feature type="signal peptide" evidence="1">
    <location>
        <begin position="1"/>
        <end position="20"/>
    </location>
</feature>
<dbReference type="AlphaFoldDB" id="A0A7I4FHP4"/>
<dbReference type="InParanoid" id="A0A7I4FHP4"/>
<keyword evidence="1" id="KW-0732">Signal</keyword>
<proteinExistence type="predicted"/>
<evidence type="ECO:0000313" key="3">
    <source>
        <dbReference type="Proteomes" id="UP000006727"/>
    </source>
</evidence>
<name>A0A7I4FHP4_PHYPA</name>
<feature type="chain" id="PRO_5029905407" description="Secreted protein" evidence="1">
    <location>
        <begin position="21"/>
        <end position="126"/>
    </location>
</feature>